<dbReference type="RefSeq" id="WP_092372093.1">
    <property type="nucleotide sequence ID" value="NZ_DAINWJ010000323.1"/>
</dbReference>
<accession>A0A1I0KHQ3</accession>
<gene>
    <name evidence="1" type="ORF">SAMN05216313_1853</name>
</gene>
<dbReference type="EMBL" id="FOIM01000085">
    <property type="protein sequence ID" value="SEU23429.1"/>
    <property type="molecule type" value="Genomic_DNA"/>
</dbReference>
<dbReference type="GeneID" id="93280828"/>
<evidence type="ECO:0000313" key="2">
    <source>
        <dbReference type="Proteomes" id="UP000198508"/>
    </source>
</evidence>
<dbReference type="STRING" id="460384.SAMN05216313_1853"/>
<dbReference type="Proteomes" id="UP000198508">
    <property type="component" value="Unassembled WGS sequence"/>
</dbReference>
<keyword evidence="2" id="KW-1185">Reference proteome</keyword>
<sequence>MDNETVAAVLKEAQRFWLKWRDRVPARDSEQWDELSSEAGMIKQKHGTWMIRKWEGPTPTMEEEPVAAPIVNWFMDELEARERAAYGKEKRNA</sequence>
<dbReference type="AlphaFoldDB" id="A0A1I0KHQ3"/>
<proteinExistence type="predicted"/>
<name>A0A1I0KHQ3_9FIRM</name>
<reference evidence="2" key="1">
    <citation type="submission" date="2016-10" db="EMBL/GenBank/DDBJ databases">
        <authorList>
            <person name="Varghese N."/>
            <person name="Submissions S."/>
        </authorList>
    </citation>
    <scope>NUCLEOTIDE SEQUENCE [LARGE SCALE GENOMIC DNA]</scope>
    <source>
        <strain evidence="2">NLAE-zl-G277</strain>
    </source>
</reference>
<organism evidence="1 2">
    <name type="scientific">Enterocloster lavalensis</name>
    <dbReference type="NCBI Taxonomy" id="460384"/>
    <lineage>
        <taxon>Bacteria</taxon>
        <taxon>Bacillati</taxon>
        <taxon>Bacillota</taxon>
        <taxon>Clostridia</taxon>
        <taxon>Lachnospirales</taxon>
        <taxon>Lachnospiraceae</taxon>
        <taxon>Enterocloster</taxon>
    </lineage>
</organism>
<evidence type="ECO:0000313" key="1">
    <source>
        <dbReference type="EMBL" id="SEU23429.1"/>
    </source>
</evidence>
<protein>
    <submittedName>
        <fullName evidence="1">Uncharacterized protein</fullName>
    </submittedName>
</protein>